<dbReference type="InterPro" id="IPR038377">
    <property type="entry name" value="Na/Glc_symporter_sf"/>
</dbReference>
<dbReference type="PROSITE" id="PS00457">
    <property type="entry name" value="NA_SOLUT_SYMP_2"/>
    <property type="match status" value="1"/>
</dbReference>
<comment type="subcellular location">
    <subcellularLocation>
        <location evidence="1">Membrane</location>
        <topology evidence="1">Multi-pass membrane protein</topology>
    </subcellularLocation>
</comment>
<evidence type="ECO:0000256" key="6">
    <source>
        <dbReference type="RuleBase" id="RU362091"/>
    </source>
</evidence>
<keyword evidence="3 7" id="KW-0812">Transmembrane</keyword>
<evidence type="ECO:0000256" key="2">
    <source>
        <dbReference type="ARBA" id="ARBA00006434"/>
    </source>
</evidence>
<dbReference type="NCBIfam" id="TIGR00813">
    <property type="entry name" value="sss"/>
    <property type="match status" value="1"/>
</dbReference>
<keyword evidence="9" id="KW-1185">Reference proteome</keyword>
<sequence length="614" mass="67783">MYTDTLQFFVMITGAVLLAILSFVRVGGFSGLLAAYGSSIAYVNASTTQGSQLLVNLLDAYHQTNGTTLIELAGHSSDLASLKCGLPSPKAFRLLREINDPDMPWLGFLLGQTPASIWYWCADQMMVQRALAAKSLSHAQGATLMAGAIKILPFFIIVVPGMISRVLFPDEIACLPGDDCFEKCGQRSGCADMAYPKLVFGIMPSGLRGLMLAVMLAALISDLTSIFNSASTLFTMDVYKRFRKQARDSELVLIGRVFVIFLVAVSILWVPVIQRLQGGQLYMYIQGVAACLAPPIAAVYLLTILWRRSTEPGAFFALMTGLIVGLIRLVLTVVYHEPVCGEPDNRPDIVARLHYMYFAVLSFLLTTVVMVVVSLFTRPPDRHKLSRLTYFTAWDVPEEINQPDSKVCAVADAYDTPTGDVVINYRNYDATVTEQPKNTGIQIKDGVDDVQVRLRSLENNFSCQSPAGLCFRHLCFWLCGCEDRPCSPDNEAAFAACLFCGENHVPNWFPLGRDKSTEGRNNLKNEEAHLRSVVSLAQDPRAKIGLRVTLVILLVVVVFLYIFFSVFFELINPGPLPVWLNGSTNVSMDMLYPLQLNGLITIHSIRPENSNVIS</sequence>
<feature type="transmembrane region" description="Helical" evidence="7">
    <location>
        <begin position="210"/>
        <end position="230"/>
    </location>
</feature>
<organism evidence="8 9">
    <name type="scientific">Fasciola gigantica</name>
    <name type="common">Giant liver fluke</name>
    <dbReference type="NCBI Taxonomy" id="46835"/>
    <lineage>
        <taxon>Eukaryota</taxon>
        <taxon>Metazoa</taxon>
        <taxon>Spiralia</taxon>
        <taxon>Lophotrochozoa</taxon>
        <taxon>Platyhelminthes</taxon>
        <taxon>Trematoda</taxon>
        <taxon>Digenea</taxon>
        <taxon>Plagiorchiida</taxon>
        <taxon>Echinostomata</taxon>
        <taxon>Echinostomatoidea</taxon>
        <taxon>Fasciolidae</taxon>
        <taxon>Fasciola</taxon>
    </lineage>
</organism>
<proteinExistence type="inferred from homology"/>
<name>A0A504YYT0_FASGI</name>
<dbReference type="PANTHER" id="PTHR11819">
    <property type="entry name" value="SOLUTE CARRIER FAMILY 5"/>
    <property type="match status" value="1"/>
</dbReference>
<feature type="transmembrane region" description="Helical" evidence="7">
    <location>
        <begin position="6"/>
        <end position="24"/>
    </location>
</feature>
<dbReference type="PANTHER" id="PTHR11819:SF150">
    <property type="entry name" value="SODIUM_MYO-INOSITOL COTRANSPORTER"/>
    <property type="match status" value="1"/>
</dbReference>
<evidence type="ECO:0000256" key="7">
    <source>
        <dbReference type="SAM" id="Phobius"/>
    </source>
</evidence>
<dbReference type="InterPro" id="IPR001734">
    <property type="entry name" value="Na/solute_symporter"/>
</dbReference>
<evidence type="ECO:0000256" key="4">
    <source>
        <dbReference type="ARBA" id="ARBA00022989"/>
    </source>
</evidence>
<evidence type="ECO:0000313" key="8">
    <source>
        <dbReference type="EMBL" id="TPP67032.1"/>
    </source>
</evidence>
<dbReference type="GO" id="GO:0005412">
    <property type="term" value="F:D-glucose:sodium symporter activity"/>
    <property type="evidence" value="ECO:0007669"/>
    <property type="project" value="TreeGrafter"/>
</dbReference>
<comment type="similarity">
    <text evidence="2 6">Belongs to the sodium:solute symporter (SSF) (TC 2.A.21) family.</text>
</comment>
<evidence type="ECO:0000256" key="5">
    <source>
        <dbReference type="ARBA" id="ARBA00023136"/>
    </source>
</evidence>
<dbReference type="GO" id="GO:0005886">
    <property type="term" value="C:plasma membrane"/>
    <property type="evidence" value="ECO:0007669"/>
    <property type="project" value="TreeGrafter"/>
</dbReference>
<feature type="transmembrane region" description="Helical" evidence="7">
    <location>
        <begin position="281"/>
        <end position="302"/>
    </location>
</feature>
<keyword evidence="4 7" id="KW-1133">Transmembrane helix</keyword>
<comment type="caution">
    <text evidence="8">The sequence shown here is derived from an EMBL/GenBank/DDBJ whole genome shotgun (WGS) entry which is preliminary data.</text>
</comment>
<feature type="transmembrane region" description="Helical" evidence="7">
    <location>
        <begin position="144"/>
        <end position="163"/>
    </location>
</feature>
<dbReference type="AlphaFoldDB" id="A0A504YYT0"/>
<gene>
    <name evidence="8" type="ORF">FGIG_10380</name>
</gene>
<dbReference type="OrthoDB" id="6132759at2759"/>
<reference evidence="8 9" key="1">
    <citation type="submission" date="2019-04" db="EMBL/GenBank/DDBJ databases">
        <title>Annotation for the trematode Fasciola gigantica.</title>
        <authorList>
            <person name="Choi Y.-J."/>
        </authorList>
    </citation>
    <scope>NUCLEOTIDE SEQUENCE [LARGE SCALE GENOMIC DNA]</scope>
    <source>
        <strain evidence="8">Uganda_cow_1</strain>
    </source>
</reference>
<dbReference type="Pfam" id="PF00474">
    <property type="entry name" value="SSF"/>
    <property type="match status" value="1"/>
</dbReference>
<protein>
    <submittedName>
        <fullName evidence="8">Sodium:myo inositol cotransporter</fullName>
    </submittedName>
</protein>
<feature type="transmembrane region" description="Helical" evidence="7">
    <location>
        <begin position="355"/>
        <end position="377"/>
    </location>
</feature>
<keyword evidence="5 7" id="KW-0472">Membrane</keyword>
<evidence type="ECO:0000313" key="9">
    <source>
        <dbReference type="Proteomes" id="UP000316759"/>
    </source>
</evidence>
<dbReference type="Proteomes" id="UP000316759">
    <property type="component" value="Unassembled WGS sequence"/>
</dbReference>
<feature type="transmembrane region" description="Helical" evidence="7">
    <location>
        <begin position="548"/>
        <end position="571"/>
    </location>
</feature>
<feature type="transmembrane region" description="Helical" evidence="7">
    <location>
        <begin position="314"/>
        <end position="335"/>
    </location>
</feature>
<feature type="transmembrane region" description="Helical" evidence="7">
    <location>
        <begin position="251"/>
        <end position="269"/>
    </location>
</feature>
<dbReference type="InterPro" id="IPR018212">
    <property type="entry name" value="Na/solute_symporter_CS"/>
</dbReference>
<dbReference type="EMBL" id="SUNJ01001155">
    <property type="protein sequence ID" value="TPP67032.1"/>
    <property type="molecule type" value="Genomic_DNA"/>
</dbReference>
<dbReference type="PROSITE" id="PS50283">
    <property type="entry name" value="NA_SOLUT_SYMP_3"/>
    <property type="match status" value="1"/>
</dbReference>
<dbReference type="Gene3D" id="1.20.1730.10">
    <property type="entry name" value="Sodium/glucose cotransporter"/>
    <property type="match status" value="1"/>
</dbReference>
<evidence type="ECO:0000256" key="3">
    <source>
        <dbReference type="ARBA" id="ARBA00022692"/>
    </source>
</evidence>
<dbReference type="STRING" id="46835.A0A504YYT0"/>
<evidence type="ECO:0000256" key="1">
    <source>
        <dbReference type="ARBA" id="ARBA00004141"/>
    </source>
</evidence>
<accession>A0A504YYT0</accession>